<organism evidence="1 2">
    <name type="scientific">Paenibacillus prosopidis</name>
    <dbReference type="NCBI Taxonomy" id="630520"/>
    <lineage>
        <taxon>Bacteria</taxon>
        <taxon>Bacillati</taxon>
        <taxon>Bacillota</taxon>
        <taxon>Bacilli</taxon>
        <taxon>Bacillales</taxon>
        <taxon>Paenibacillaceae</taxon>
        <taxon>Paenibacillus</taxon>
    </lineage>
</organism>
<evidence type="ECO:0008006" key="3">
    <source>
        <dbReference type="Google" id="ProtNLM"/>
    </source>
</evidence>
<dbReference type="AlphaFoldDB" id="A0A368VH64"/>
<evidence type="ECO:0000313" key="2">
    <source>
        <dbReference type="Proteomes" id="UP000252415"/>
    </source>
</evidence>
<proteinExistence type="predicted"/>
<reference evidence="1 2" key="1">
    <citation type="submission" date="2018-07" db="EMBL/GenBank/DDBJ databases">
        <title>Genomic Encyclopedia of Type Strains, Phase III (KMG-III): the genomes of soil and plant-associated and newly described type strains.</title>
        <authorList>
            <person name="Whitman W."/>
        </authorList>
    </citation>
    <scope>NUCLEOTIDE SEQUENCE [LARGE SCALE GENOMIC DNA]</scope>
    <source>
        <strain evidence="1 2">CECT 7506</strain>
    </source>
</reference>
<feature type="non-terminal residue" evidence="1">
    <location>
        <position position="1"/>
    </location>
</feature>
<dbReference type="Proteomes" id="UP000252415">
    <property type="component" value="Unassembled WGS sequence"/>
</dbReference>
<name>A0A368VH64_9BACL</name>
<comment type="caution">
    <text evidence="1">The sequence shown here is derived from an EMBL/GenBank/DDBJ whole genome shotgun (WGS) entry which is preliminary data.</text>
</comment>
<protein>
    <recommendedName>
        <fullName evidence="3">Transposase IS116/IS110/IS902 family protein</fullName>
    </recommendedName>
</protein>
<evidence type="ECO:0000313" key="1">
    <source>
        <dbReference type="EMBL" id="RCW40525.1"/>
    </source>
</evidence>
<keyword evidence="2" id="KW-1185">Reference proteome</keyword>
<gene>
    <name evidence="1" type="ORF">DFP97_1341</name>
</gene>
<dbReference type="EMBL" id="QPJD01000034">
    <property type="protein sequence ID" value="RCW40525.1"/>
    <property type="molecule type" value="Genomic_DNA"/>
</dbReference>
<sequence>KHLYFSVFHLLSHNRAFQALHAHNIEVKRMTNMQSMMKLIAKLARMLVAMAREGQTFSADKAQPPLAA</sequence>
<accession>A0A368VH64</accession>